<dbReference type="PANTHER" id="PTHR14859:SF15">
    <property type="entry name" value="ENDONUCLEASE_EXONUCLEASE_PHOSPHATASE DOMAIN-CONTAINING PROTEIN"/>
    <property type="match status" value="1"/>
</dbReference>
<feature type="domain" description="Endonuclease/exonuclease/phosphatase" evidence="1">
    <location>
        <begin position="9"/>
        <end position="223"/>
    </location>
</feature>
<evidence type="ECO:0000313" key="3">
    <source>
        <dbReference type="Proteomes" id="UP000606730"/>
    </source>
</evidence>
<reference evidence="2" key="1">
    <citation type="journal article" date="2014" name="Int. J. Syst. Evol. Microbiol.">
        <title>Complete genome sequence of Corynebacterium casei LMG S-19264T (=DSM 44701T), isolated from a smear-ripened cheese.</title>
        <authorList>
            <consortium name="US DOE Joint Genome Institute (JGI-PGF)"/>
            <person name="Walter F."/>
            <person name="Albersmeier A."/>
            <person name="Kalinowski J."/>
            <person name="Ruckert C."/>
        </authorList>
    </citation>
    <scope>NUCLEOTIDE SEQUENCE</scope>
    <source>
        <strain evidence="2">CGMCC 1.16012</strain>
    </source>
</reference>
<dbReference type="GO" id="GO:0016020">
    <property type="term" value="C:membrane"/>
    <property type="evidence" value="ECO:0007669"/>
    <property type="project" value="GOC"/>
</dbReference>
<dbReference type="RefSeq" id="WP_095595835.1">
    <property type="nucleotide sequence ID" value="NZ_BMKN01000001.1"/>
</dbReference>
<proteinExistence type="predicted"/>
<reference evidence="2" key="2">
    <citation type="submission" date="2020-09" db="EMBL/GenBank/DDBJ databases">
        <authorList>
            <person name="Sun Q."/>
            <person name="Zhou Y."/>
        </authorList>
    </citation>
    <scope>NUCLEOTIDE SEQUENCE</scope>
    <source>
        <strain evidence="2">CGMCC 1.16012</strain>
    </source>
</reference>
<keyword evidence="3" id="KW-1185">Reference proteome</keyword>
<dbReference type="InterPro" id="IPR051916">
    <property type="entry name" value="GPI-anchor_lipid_remodeler"/>
</dbReference>
<keyword evidence="2" id="KW-0378">Hydrolase</keyword>
<gene>
    <name evidence="2" type="ORF">GCM10011517_13520</name>
</gene>
<dbReference type="OrthoDB" id="9813425at2"/>
<name>A0A917AFN4_9RHOB</name>
<dbReference type="AlphaFoldDB" id="A0A917AFN4"/>
<dbReference type="InterPro" id="IPR005135">
    <property type="entry name" value="Endo/exonuclease/phosphatase"/>
</dbReference>
<dbReference type="PANTHER" id="PTHR14859">
    <property type="entry name" value="CALCOFLUOR WHITE HYPERSENSITIVE PROTEIN PRECURSOR"/>
    <property type="match status" value="1"/>
</dbReference>
<organism evidence="2 3">
    <name type="scientific">Actibacterium pelagium</name>
    <dbReference type="NCBI Taxonomy" id="2029103"/>
    <lineage>
        <taxon>Bacteria</taxon>
        <taxon>Pseudomonadati</taxon>
        <taxon>Pseudomonadota</taxon>
        <taxon>Alphaproteobacteria</taxon>
        <taxon>Rhodobacterales</taxon>
        <taxon>Roseobacteraceae</taxon>
        <taxon>Actibacterium</taxon>
    </lineage>
</organism>
<keyword evidence="2" id="KW-0255">Endonuclease</keyword>
<keyword evidence="2" id="KW-0540">Nuclease</keyword>
<dbReference type="Gene3D" id="3.60.10.10">
    <property type="entry name" value="Endonuclease/exonuclease/phosphatase"/>
    <property type="match status" value="1"/>
</dbReference>
<accession>A0A917AFN4</accession>
<dbReference type="InterPro" id="IPR036691">
    <property type="entry name" value="Endo/exonu/phosph_ase_sf"/>
</dbReference>
<comment type="caution">
    <text evidence="2">The sequence shown here is derived from an EMBL/GenBank/DDBJ whole genome shotgun (WGS) entry which is preliminary data.</text>
</comment>
<sequence>MGYMKLRVASYNIRKCVGLDLRRKPDRTLNVIAGLQSDIVVLQEADKRLGPRPSSIPVQHIEDRTGLRPLPLAANDVSVGWHGNAVLASPDVVVKKVDRLHLPGFEPRGAGIAEVEIGGQTIRIVATHLGLMRKHRAQQLHYLRQELEALPDLPTVIAGDMNEWSPNAGFEALGTGFTLHSPGRSFHASRPIAGLDRIGHCGSFSLYDAGVSETPEARRASDHLPVWADLTLN</sequence>
<evidence type="ECO:0000313" key="2">
    <source>
        <dbReference type="EMBL" id="GGE47060.1"/>
    </source>
</evidence>
<protein>
    <submittedName>
        <fullName evidence="2">Endonuclease</fullName>
    </submittedName>
</protein>
<dbReference type="EMBL" id="BMKN01000001">
    <property type="protein sequence ID" value="GGE47060.1"/>
    <property type="molecule type" value="Genomic_DNA"/>
</dbReference>
<dbReference type="Pfam" id="PF03372">
    <property type="entry name" value="Exo_endo_phos"/>
    <property type="match status" value="1"/>
</dbReference>
<dbReference type="GO" id="GO:0004519">
    <property type="term" value="F:endonuclease activity"/>
    <property type="evidence" value="ECO:0007669"/>
    <property type="project" value="UniProtKB-KW"/>
</dbReference>
<evidence type="ECO:0000259" key="1">
    <source>
        <dbReference type="Pfam" id="PF03372"/>
    </source>
</evidence>
<dbReference type="Proteomes" id="UP000606730">
    <property type="component" value="Unassembled WGS sequence"/>
</dbReference>
<dbReference type="GO" id="GO:0006506">
    <property type="term" value="P:GPI anchor biosynthetic process"/>
    <property type="evidence" value="ECO:0007669"/>
    <property type="project" value="TreeGrafter"/>
</dbReference>
<dbReference type="SUPFAM" id="SSF56219">
    <property type="entry name" value="DNase I-like"/>
    <property type="match status" value="1"/>
</dbReference>